<name>A0A1I1EHF4_NATHA</name>
<proteinExistence type="predicted"/>
<dbReference type="AlphaFoldDB" id="A0A1I1EHF4"/>
<evidence type="ECO:0000313" key="2">
    <source>
        <dbReference type="EMBL" id="SFB84410.1"/>
    </source>
</evidence>
<keyword evidence="3" id="KW-1185">Reference proteome</keyword>
<evidence type="ECO:0000313" key="3">
    <source>
        <dbReference type="Proteomes" id="UP000199161"/>
    </source>
</evidence>
<gene>
    <name evidence="2" type="ORF">SAMN05444422_102348</name>
</gene>
<organism evidence="2 3">
    <name type="scientific">Natronobacterium haloterrestre</name>
    <name type="common">Halobiforma haloterrestris</name>
    <dbReference type="NCBI Taxonomy" id="148448"/>
    <lineage>
        <taxon>Archaea</taxon>
        <taxon>Methanobacteriati</taxon>
        <taxon>Methanobacteriota</taxon>
        <taxon>Stenosarchaea group</taxon>
        <taxon>Halobacteria</taxon>
        <taxon>Halobacteriales</taxon>
        <taxon>Natrialbaceae</taxon>
        <taxon>Natronobacterium</taxon>
    </lineage>
</organism>
<protein>
    <submittedName>
        <fullName evidence="2">Uncharacterized protein</fullName>
    </submittedName>
</protein>
<dbReference type="EMBL" id="FOKW01000002">
    <property type="protein sequence ID" value="SFB84410.1"/>
    <property type="molecule type" value="Genomic_DNA"/>
</dbReference>
<accession>A0A1I1EHF4</accession>
<reference evidence="3" key="1">
    <citation type="submission" date="2016-10" db="EMBL/GenBank/DDBJ databases">
        <authorList>
            <person name="Varghese N."/>
            <person name="Submissions S."/>
        </authorList>
    </citation>
    <scope>NUCLEOTIDE SEQUENCE [LARGE SCALE GENOMIC DNA]</scope>
    <source>
        <strain evidence="3">DSM 13078</strain>
    </source>
</reference>
<feature type="compositionally biased region" description="Basic and acidic residues" evidence="1">
    <location>
        <begin position="141"/>
        <end position="161"/>
    </location>
</feature>
<sequence>MRLDARLENGQRVIDGWNRVFEALAAEPRRQLVVSLLDASPDATVPLPESAVNPNAPTDPDVLRRELHHQHLPILADGGFVEWDSEPLVASRGPNFDEIAAVIESLQSSATSVPDSLVIGCQRLEAERQEAFADRSPGAEGESRRDRRSAPMSDGRGDRSRARDRRIGHRTGSGVGLWVRPSLTPRPRDE</sequence>
<feature type="region of interest" description="Disordered" evidence="1">
    <location>
        <begin position="129"/>
        <end position="190"/>
    </location>
</feature>
<evidence type="ECO:0000256" key="1">
    <source>
        <dbReference type="SAM" id="MobiDB-lite"/>
    </source>
</evidence>
<dbReference type="Proteomes" id="UP000199161">
    <property type="component" value="Unassembled WGS sequence"/>
</dbReference>